<proteinExistence type="inferred from homology"/>
<protein>
    <recommendedName>
        <fullName evidence="9">DNA 5'-3' helicase</fullName>
        <ecNumber evidence="9">5.6.2.3</ecNumber>
    </recommendedName>
</protein>
<dbReference type="PANTHER" id="PTHR30153:SF2">
    <property type="entry name" value="REPLICATIVE DNA HELICASE"/>
    <property type="match status" value="1"/>
</dbReference>
<evidence type="ECO:0000256" key="7">
    <source>
        <dbReference type="ARBA" id="ARBA00023125"/>
    </source>
</evidence>
<evidence type="ECO:0000256" key="5">
    <source>
        <dbReference type="ARBA" id="ARBA00022806"/>
    </source>
</evidence>
<evidence type="ECO:0000256" key="11">
    <source>
        <dbReference type="SAM" id="MobiDB-lite"/>
    </source>
</evidence>
<dbReference type="GO" id="GO:0005829">
    <property type="term" value="C:cytosol"/>
    <property type="evidence" value="ECO:0007669"/>
    <property type="project" value="TreeGrafter"/>
</dbReference>
<keyword evidence="6" id="KW-0067">ATP-binding</keyword>
<evidence type="ECO:0000313" key="14">
    <source>
        <dbReference type="Proteomes" id="UP000005038"/>
    </source>
</evidence>
<comment type="caution">
    <text evidence="13">The sequence shown here is derived from an EMBL/GenBank/DDBJ whole genome shotgun (WGS) entry which is preliminary data.</text>
</comment>
<dbReference type="STRING" id="1108044.GOOTI_206_00190"/>
<keyword evidence="4" id="KW-0378">Hydrolase</keyword>
<dbReference type="InterPro" id="IPR036185">
    <property type="entry name" value="DNA_heli_DnaB-like_N_sf"/>
</dbReference>
<dbReference type="SUPFAM" id="SSF52540">
    <property type="entry name" value="P-loop containing nucleoside triphosphate hydrolases"/>
    <property type="match status" value="1"/>
</dbReference>
<evidence type="ECO:0000259" key="12">
    <source>
        <dbReference type="PROSITE" id="PS51199"/>
    </source>
</evidence>
<comment type="catalytic activity">
    <reaction evidence="10">
        <text>ATP + H2O = ADP + phosphate + H(+)</text>
        <dbReference type="Rhea" id="RHEA:13065"/>
        <dbReference type="ChEBI" id="CHEBI:15377"/>
        <dbReference type="ChEBI" id="CHEBI:15378"/>
        <dbReference type="ChEBI" id="CHEBI:30616"/>
        <dbReference type="ChEBI" id="CHEBI:43474"/>
        <dbReference type="ChEBI" id="CHEBI:456216"/>
        <dbReference type="EC" id="5.6.2.3"/>
    </reaction>
</comment>
<dbReference type="AlphaFoldDB" id="H5TS28"/>
<dbReference type="GO" id="GO:0003677">
    <property type="term" value="F:DNA binding"/>
    <property type="evidence" value="ECO:0007669"/>
    <property type="project" value="UniProtKB-KW"/>
</dbReference>
<dbReference type="InterPro" id="IPR007694">
    <property type="entry name" value="DNA_helicase_DnaB-like_C"/>
</dbReference>
<dbReference type="Gene3D" id="3.40.50.300">
    <property type="entry name" value="P-loop containing nucleotide triphosphate hydrolases"/>
    <property type="match status" value="1"/>
</dbReference>
<evidence type="ECO:0000256" key="6">
    <source>
        <dbReference type="ARBA" id="ARBA00022840"/>
    </source>
</evidence>
<name>H5TS28_GORO1</name>
<evidence type="ECO:0000256" key="9">
    <source>
        <dbReference type="ARBA" id="ARBA00044969"/>
    </source>
</evidence>
<evidence type="ECO:0000256" key="8">
    <source>
        <dbReference type="ARBA" id="ARBA00023235"/>
    </source>
</evidence>
<dbReference type="InterPro" id="IPR016136">
    <property type="entry name" value="DNA_helicase_N/primase_C"/>
</dbReference>
<dbReference type="PROSITE" id="PS51199">
    <property type="entry name" value="SF4_HELICASE"/>
    <property type="match status" value="1"/>
</dbReference>
<dbReference type="Pfam" id="PF00772">
    <property type="entry name" value="DnaB"/>
    <property type="match status" value="1"/>
</dbReference>
<evidence type="ECO:0000256" key="1">
    <source>
        <dbReference type="ARBA" id="ARBA00008428"/>
    </source>
</evidence>
<comment type="similarity">
    <text evidence="1">Belongs to the helicase family. DnaB subfamily.</text>
</comment>
<dbReference type="Pfam" id="PF03796">
    <property type="entry name" value="DnaB_C"/>
    <property type="match status" value="1"/>
</dbReference>
<dbReference type="GO" id="GO:0006260">
    <property type="term" value="P:DNA replication"/>
    <property type="evidence" value="ECO:0007669"/>
    <property type="project" value="UniProtKB-KW"/>
</dbReference>
<keyword evidence="7" id="KW-0238">DNA-binding</keyword>
<dbReference type="InterPro" id="IPR027417">
    <property type="entry name" value="P-loop_NTPase"/>
</dbReference>
<feature type="compositionally biased region" description="Pro residues" evidence="11">
    <location>
        <begin position="479"/>
        <end position="490"/>
    </location>
</feature>
<feature type="domain" description="SF4 helicase" evidence="12">
    <location>
        <begin position="161"/>
        <end position="447"/>
    </location>
</feature>
<dbReference type="EC" id="5.6.2.3" evidence="9"/>
<dbReference type="SUPFAM" id="SSF48024">
    <property type="entry name" value="N-terminal domain of DnaB helicase"/>
    <property type="match status" value="1"/>
</dbReference>
<keyword evidence="5 13" id="KW-0347">Helicase</keyword>
<accession>H5TS28</accession>
<keyword evidence="3" id="KW-0547">Nucleotide-binding</keyword>
<dbReference type="PANTHER" id="PTHR30153">
    <property type="entry name" value="REPLICATIVE DNA HELICASE DNAB"/>
    <property type="match status" value="1"/>
</dbReference>
<evidence type="ECO:0000256" key="2">
    <source>
        <dbReference type="ARBA" id="ARBA00022705"/>
    </source>
</evidence>
<evidence type="ECO:0000256" key="3">
    <source>
        <dbReference type="ARBA" id="ARBA00022741"/>
    </source>
</evidence>
<dbReference type="GO" id="GO:0016787">
    <property type="term" value="F:hydrolase activity"/>
    <property type="evidence" value="ECO:0007669"/>
    <property type="project" value="UniProtKB-KW"/>
</dbReference>
<evidence type="ECO:0000256" key="10">
    <source>
        <dbReference type="ARBA" id="ARBA00048954"/>
    </source>
</evidence>
<keyword evidence="8" id="KW-0413">Isomerase</keyword>
<dbReference type="GO" id="GO:0005524">
    <property type="term" value="F:ATP binding"/>
    <property type="evidence" value="ECO:0007669"/>
    <property type="project" value="UniProtKB-KW"/>
</dbReference>
<dbReference type="GO" id="GO:0043139">
    <property type="term" value="F:5'-3' DNA helicase activity"/>
    <property type="evidence" value="ECO:0007669"/>
    <property type="project" value="UniProtKB-EC"/>
</dbReference>
<organism evidence="13 14">
    <name type="scientific">Gordonia otitidis (strain DSM 44809 / CCUG 52243 / JCM 12355 / NBRC 100426 / IFM 10032)</name>
    <dbReference type="NCBI Taxonomy" id="1108044"/>
    <lineage>
        <taxon>Bacteria</taxon>
        <taxon>Bacillati</taxon>
        <taxon>Actinomycetota</taxon>
        <taxon>Actinomycetes</taxon>
        <taxon>Mycobacteriales</taxon>
        <taxon>Gordoniaceae</taxon>
        <taxon>Gordonia</taxon>
    </lineage>
</organism>
<dbReference type="EMBL" id="BAFB01000206">
    <property type="protein sequence ID" value="GAB36286.1"/>
    <property type="molecule type" value="Genomic_DNA"/>
</dbReference>
<sequence length="490" mass="53232">MLGALLDGDNSEFIHDTMSWLTPSAFESTAHQKVFQAVADLYLDGVPIGLESVRARMSSNDTITAVGGYPGLTDLTHAVLTEPSSAPRTYLAALADAFQARSAANELRSLAERLGNDVSFDEARTRTEELFANGSHMSAALPDLEEQIAQFRLNLQTEIDRGPGLHGIPTGYVDLDGNGDPNGRRPIIGGLRPPWLVYIAARPSVGKSVVLIDWIRAACKAGYGVYFASTEMTANEVLQRLLVAECATVRLDTLTKTPDQLTPLHLEQLENAEMQVMAWNLVIDDMASTMPAIERGAAGARAKFRSIGSDLHVIFQDYIQMLGDPPALPPSNSEYARVSANSTRAKLLAKRMNVPFVAAVQVSREATDREPRLDDLKSSGQLEQDADAVLALERKYATNPAGAAEHGYLPEDMRVFVLKYRHGAAGQSFPRNMLGERACTVEAGNFPNRSLLQNDHPRPPPAPTAATHGSSERNDTPRPETPPDPPSNWS</sequence>
<reference evidence="13" key="1">
    <citation type="submission" date="2012-02" db="EMBL/GenBank/DDBJ databases">
        <title>Whole genome shotgun sequence of Gordonia otitidis NBRC 100426.</title>
        <authorList>
            <person name="Yoshida I."/>
            <person name="Hosoyama A."/>
            <person name="Tsuchikane K."/>
            <person name="Katsumata H."/>
            <person name="Yamazaki S."/>
            <person name="Fujita N."/>
        </authorList>
    </citation>
    <scope>NUCLEOTIDE SEQUENCE [LARGE SCALE GENOMIC DNA]</scope>
    <source>
        <strain evidence="13">NBRC 100426</strain>
    </source>
</reference>
<keyword evidence="14" id="KW-1185">Reference proteome</keyword>
<evidence type="ECO:0000313" key="13">
    <source>
        <dbReference type="EMBL" id="GAB36286.1"/>
    </source>
</evidence>
<dbReference type="Gene3D" id="1.10.860.10">
    <property type="entry name" value="DNAb Helicase, Chain A"/>
    <property type="match status" value="1"/>
</dbReference>
<gene>
    <name evidence="13" type="primary">dnaB</name>
    <name evidence="13" type="ORF">GOOTI_206_00190</name>
</gene>
<evidence type="ECO:0000256" key="4">
    <source>
        <dbReference type="ARBA" id="ARBA00022801"/>
    </source>
</evidence>
<feature type="region of interest" description="Disordered" evidence="11">
    <location>
        <begin position="447"/>
        <end position="490"/>
    </location>
</feature>
<dbReference type="InterPro" id="IPR007693">
    <property type="entry name" value="DNA_helicase_DnaB-like_N"/>
</dbReference>
<dbReference type="Proteomes" id="UP000005038">
    <property type="component" value="Unassembled WGS sequence"/>
</dbReference>
<keyword evidence="2" id="KW-0235">DNA replication</keyword>